<proteinExistence type="predicted"/>
<sequence length="152" mass="16611">MIQSTASRVADLIEIGLRGTSAGKGAYTLGDCRLAHGAFIKRFGTMFTAAVVVARLKDDRTSLFATHHAIDCLVTFLLLKCEDAHKRTPHLGRELVELLEREIIEAITAKLISLADHLCKLLAQPVLLGDNPSTRFHQVAVLKAEVSIFGHL</sequence>
<gene>
    <name evidence="1" type="ORF">CPEL01642_LOCUS10846</name>
</gene>
<organism evidence="1">
    <name type="scientific">Coccolithus braarudii</name>
    <dbReference type="NCBI Taxonomy" id="221442"/>
    <lineage>
        <taxon>Eukaryota</taxon>
        <taxon>Haptista</taxon>
        <taxon>Haptophyta</taxon>
        <taxon>Prymnesiophyceae</taxon>
        <taxon>Coccolithales</taxon>
        <taxon>Coccolithaceae</taxon>
        <taxon>Coccolithus</taxon>
    </lineage>
</organism>
<name>A0A7S0LB59_9EUKA</name>
<dbReference type="EMBL" id="HBEY01022705">
    <property type="protein sequence ID" value="CAD8607488.1"/>
    <property type="molecule type" value="Transcribed_RNA"/>
</dbReference>
<dbReference type="AlphaFoldDB" id="A0A7S0LB59"/>
<accession>A0A7S0LB59</accession>
<evidence type="ECO:0000313" key="1">
    <source>
        <dbReference type="EMBL" id="CAD8607488.1"/>
    </source>
</evidence>
<reference evidence="1" key="1">
    <citation type="submission" date="2021-01" db="EMBL/GenBank/DDBJ databases">
        <authorList>
            <person name="Corre E."/>
            <person name="Pelletier E."/>
            <person name="Niang G."/>
            <person name="Scheremetjew M."/>
            <person name="Finn R."/>
            <person name="Kale V."/>
            <person name="Holt S."/>
            <person name="Cochrane G."/>
            <person name="Meng A."/>
            <person name="Brown T."/>
            <person name="Cohen L."/>
        </authorList>
    </citation>
    <scope>NUCLEOTIDE SEQUENCE</scope>
    <source>
        <strain evidence="1">PLY182g</strain>
    </source>
</reference>
<protein>
    <submittedName>
        <fullName evidence="1">Uncharacterized protein</fullName>
    </submittedName>
</protein>